<protein>
    <submittedName>
        <fullName evidence="1">Uncharacterized protein</fullName>
    </submittedName>
</protein>
<feature type="non-terminal residue" evidence="1">
    <location>
        <position position="1"/>
    </location>
</feature>
<comment type="caution">
    <text evidence="1">The sequence shown here is derived from an EMBL/GenBank/DDBJ whole genome shotgun (WGS) entry which is preliminary data.</text>
</comment>
<accession>A0A699J5F7</accession>
<evidence type="ECO:0000313" key="1">
    <source>
        <dbReference type="EMBL" id="GFA13565.1"/>
    </source>
</evidence>
<proteinExistence type="predicted"/>
<gene>
    <name evidence="1" type="ORF">Tci_585537</name>
</gene>
<reference evidence="1" key="1">
    <citation type="journal article" date="2019" name="Sci. Rep.">
        <title>Draft genome of Tanacetum cinerariifolium, the natural source of mosquito coil.</title>
        <authorList>
            <person name="Yamashiro T."/>
            <person name="Shiraishi A."/>
            <person name="Satake H."/>
            <person name="Nakayama K."/>
        </authorList>
    </citation>
    <scope>NUCLEOTIDE SEQUENCE</scope>
</reference>
<dbReference type="EMBL" id="BKCJ010374401">
    <property type="protein sequence ID" value="GFA13565.1"/>
    <property type="molecule type" value="Genomic_DNA"/>
</dbReference>
<dbReference type="AlphaFoldDB" id="A0A699J5F7"/>
<sequence length="76" mass="9045">EGFGKRYLRWVEAVMVSPEVENEKWRRFLLHQMRDTFGASTGGREEDSFTQNRMQWSCSFESSRIRRDLLGPSRLC</sequence>
<name>A0A699J5F7_TANCI</name>
<organism evidence="1">
    <name type="scientific">Tanacetum cinerariifolium</name>
    <name type="common">Dalmatian daisy</name>
    <name type="synonym">Chrysanthemum cinerariifolium</name>
    <dbReference type="NCBI Taxonomy" id="118510"/>
    <lineage>
        <taxon>Eukaryota</taxon>
        <taxon>Viridiplantae</taxon>
        <taxon>Streptophyta</taxon>
        <taxon>Embryophyta</taxon>
        <taxon>Tracheophyta</taxon>
        <taxon>Spermatophyta</taxon>
        <taxon>Magnoliopsida</taxon>
        <taxon>eudicotyledons</taxon>
        <taxon>Gunneridae</taxon>
        <taxon>Pentapetalae</taxon>
        <taxon>asterids</taxon>
        <taxon>campanulids</taxon>
        <taxon>Asterales</taxon>
        <taxon>Asteraceae</taxon>
        <taxon>Asteroideae</taxon>
        <taxon>Anthemideae</taxon>
        <taxon>Anthemidinae</taxon>
        <taxon>Tanacetum</taxon>
    </lineage>
</organism>